<comment type="caution">
    <text evidence="1">The sequence shown here is derived from an EMBL/GenBank/DDBJ whole genome shotgun (WGS) entry which is preliminary data.</text>
</comment>
<sequence>MLANFSNFSSVNAGGSSGLTTAGGLHQGHNMGGNSGLVTSHSSGGNSGLQGSSNMQNSGTLGSDPLKQSSLGSIVLPASPLSFSSSNPNLSGSSGLTSIGRQGGSGLMRFELEDASPRPQFQQLQQQVSIPTAQFSQQQQTPQVKQLQEQPEQHQEQGNVHGNGQPHLQVKQLLGLGQQVAGSGNAHNMQGKQVLGAGNVQQQLQSSQSMASVKLEPTQSEDPIHQQQHLTAAKLEPKVEEEMHHQMAPHGLQRPDSMVSPHLQRREILHLQRQHSQQLQALNLLQQQRLLQQQQQQHQLLQTLPQHLQRQQQQQLQHNLQQQNANLQLAVPSKQPAFEAGACARRLMQYMYHQRHRPADNDISFWRKFVVEFFGPRAKKRWCVSVYGNGGRQPTGVFPQDVWQCEICGTKPGRGFETTVEVLPRLCKIKHDSGILEELLFVDLPHEYRLNSGLMVLEYGKAIQESIFEQLRVVRDGQLRIIFSSDLKIVSWEFCAKSHEELLPRRLIVPQVTQLATISQKYQTTLAQNGSSGLSSQELQSNCQMFVTSSRQLARNLEVPTVNDLGYTKRYVRCLQISEVVNSMKDLIDFSRENGIGPRESLINFPRRNVNVGGIQNNILQQEQNPNQTSVSEDRDSFGVTQQNVDNQSSNNLGGSLTEPVANTNMLSNYPSMVRQNSFSSLQNCLQNNVSRSLASASHSSGVTVPTMQASQTNPLSFQNVSSMSATLQPSNLNNFPSLLRQNSLSSAARILQQPSLQSGQLMHNEPQNVHQFMQEMSMTNQLNGGGQFQQGAGGGTCSTGNIGGSVGSGLSSLSDSNTMANGSGTMGNSNGIAENRLGNSSNLGGIGNFISKPGGNIITGLGGGGMRTTGTNLSVMNALGGRLNLASMAQQQNFQAQDPSQSLHHDLAGNDILNGGATGGFGSLDFNWKAS</sequence>
<dbReference type="Proteomes" id="UP001162992">
    <property type="component" value="Chromosome 2"/>
</dbReference>
<evidence type="ECO:0000313" key="2">
    <source>
        <dbReference type="Proteomes" id="UP001162992"/>
    </source>
</evidence>
<name>A0ACC2EJF8_DIPCM</name>
<evidence type="ECO:0000313" key="1">
    <source>
        <dbReference type="EMBL" id="KAJ7566698.1"/>
    </source>
</evidence>
<accession>A0ACC2EJF8</accession>
<gene>
    <name evidence="1" type="ORF">O6H91_02G114700</name>
</gene>
<protein>
    <submittedName>
        <fullName evidence="1">Uncharacterized protein</fullName>
    </submittedName>
</protein>
<organism evidence="1 2">
    <name type="scientific">Diphasiastrum complanatum</name>
    <name type="common">Issler's clubmoss</name>
    <name type="synonym">Lycopodium complanatum</name>
    <dbReference type="NCBI Taxonomy" id="34168"/>
    <lineage>
        <taxon>Eukaryota</taxon>
        <taxon>Viridiplantae</taxon>
        <taxon>Streptophyta</taxon>
        <taxon>Embryophyta</taxon>
        <taxon>Tracheophyta</taxon>
        <taxon>Lycopodiopsida</taxon>
        <taxon>Lycopodiales</taxon>
        <taxon>Lycopodiaceae</taxon>
        <taxon>Lycopodioideae</taxon>
        <taxon>Diphasiastrum</taxon>
    </lineage>
</organism>
<reference evidence="2" key="1">
    <citation type="journal article" date="2024" name="Proc. Natl. Acad. Sci. U.S.A.">
        <title>Extraordinary preservation of gene collinearity over three hundred million years revealed in homosporous lycophytes.</title>
        <authorList>
            <person name="Li C."/>
            <person name="Wickell D."/>
            <person name="Kuo L.Y."/>
            <person name="Chen X."/>
            <person name="Nie B."/>
            <person name="Liao X."/>
            <person name="Peng D."/>
            <person name="Ji J."/>
            <person name="Jenkins J."/>
            <person name="Williams M."/>
            <person name="Shu S."/>
            <person name="Plott C."/>
            <person name="Barry K."/>
            <person name="Rajasekar S."/>
            <person name="Grimwood J."/>
            <person name="Han X."/>
            <person name="Sun S."/>
            <person name="Hou Z."/>
            <person name="He W."/>
            <person name="Dai G."/>
            <person name="Sun C."/>
            <person name="Schmutz J."/>
            <person name="Leebens-Mack J.H."/>
            <person name="Li F.W."/>
            <person name="Wang L."/>
        </authorList>
    </citation>
    <scope>NUCLEOTIDE SEQUENCE [LARGE SCALE GENOMIC DNA]</scope>
    <source>
        <strain evidence="2">cv. PW_Plant_1</strain>
    </source>
</reference>
<dbReference type="EMBL" id="CM055093">
    <property type="protein sequence ID" value="KAJ7566698.1"/>
    <property type="molecule type" value="Genomic_DNA"/>
</dbReference>
<proteinExistence type="predicted"/>
<keyword evidence="2" id="KW-1185">Reference proteome</keyword>